<dbReference type="AlphaFoldDB" id="A0A495FLA3"/>
<keyword evidence="5 7" id="KW-0472">Membrane</keyword>
<evidence type="ECO:0000313" key="8">
    <source>
        <dbReference type="EMBL" id="RKR30018.1"/>
    </source>
</evidence>
<dbReference type="InterPro" id="IPR002293">
    <property type="entry name" value="AA/rel_permease1"/>
</dbReference>
<feature type="transmembrane region" description="Helical" evidence="7">
    <location>
        <begin position="366"/>
        <end position="386"/>
    </location>
</feature>
<evidence type="ECO:0000256" key="4">
    <source>
        <dbReference type="ARBA" id="ARBA00022989"/>
    </source>
</evidence>
<feature type="transmembrane region" description="Helical" evidence="7">
    <location>
        <begin position="246"/>
        <end position="267"/>
    </location>
</feature>
<feature type="transmembrane region" description="Helical" evidence="7">
    <location>
        <begin position="66"/>
        <end position="87"/>
    </location>
</feature>
<name>A0A495FLA3_9MICC</name>
<dbReference type="GO" id="GO:0005886">
    <property type="term" value="C:plasma membrane"/>
    <property type="evidence" value="ECO:0007669"/>
    <property type="project" value="UniProtKB-SubCell"/>
</dbReference>
<comment type="caution">
    <text evidence="8">The sequence shown here is derived from an EMBL/GenBank/DDBJ whole genome shotgun (WGS) entry which is preliminary data.</text>
</comment>
<dbReference type="Proteomes" id="UP000276055">
    <property type="component" value="Unassembled WGS sequence"/>
</dbReference>
<evidence type="ECO:0000256" key="7">
    <source>
        <dbReference type="SAM" id="Phobius"/>
    </source>
</evidence>
<feature type="transmembrane region" description="Helical" evidence="7">
    <location>
        <begin position="398"/>
        <end position="414"/>
    </location>
</feature>
<dbReference type="InterPro" id="IPR050367">
    <property type="entry name" value="APC_superfamily"/>
</dbReference>
<keyword evidence="3 7" id="KW-0812">Transmembrane</keyword>
<evidence type="ECO:0000256" key="2">
    <source>
        <dbReference type="ARBA" id="ARBA00022475"/>
    </source>
</evidence>
<feature type="transmembrane region" description="Helical" evidence="7">
    <location>
        <begin position="205"/>
        <end position="226"/>
    </location>
</feature>
<keyword evidence="4 7" id="KW-1133">Transmembrane helix</keyword>
<protein>
    <submittedName>
        <fullName evidence="8">Amino acid/polyamine/organocation transporter (APC superfamily)</fullName>
    </submittedName>
</protein>
<dbReference type="Gene3D" id="1.20.1740.10">
    <property type="entry name" value="Amino acid/polyamine transporter I"/>
    <property type="match status" value="1"/>
</dbReference>
<feature type="transmembrane region" description="Helical" evidence="7">
    <location>
        <begin position="342"/>
        <end position="360"/>
    </location>
</feature>
<proteinExistence type="predicted"/>
<evidence type="ECO:0000256" key="3">
    <source>
        <dbReference type="ARBA" id="ARBA00022692"/>
    </source>
</evidence>
<feature type="transmembrane region" description="Helical" evidence="7">
    <location>
        <begin position="420"/>
        <end position="437"/>
    </location>
</feature>
<feature type="transmembrane region" description="Helical" evidence="7">
    <location>
        <begin position="296"/>
        <end position="321"/>
    </location>
</feature>
<comment type="subcellular location">
    <subcellularLocation>
        <location evidence="1">Cell membrane</location>
        <topology evidence="1">Multi-pass membrane protein</topology>
    </subcellularLocation>
</comment>
<dbReference type="Pfam" id="PF13520">
    <property type="entry name" value="AA_permease_2"/>
    <property type="match status" value="1"/>
</dbReference>
<feature type="transmembrane region" description="Helical" evidence="7">
    <location>
        <begin position="163"/>
        <end position="185"/>
    </location>
</feature>
<feature type="region of interest" description="Disordered" evidence="6">
    <location>
        <begin position="1"/>
        <end position="27"/>
    </location>
</feature>
<gene>
    <name evidence="8" type="ORF">C8D78_0337</name>
</gene>
<feature type="transmembrane region" description="Helical" evidence="7">
    <location>
        <begin position="137"/>
        <end position="156"/>
    </location>
</feature>
<feature type="transmembrane region" description="Helical" evidence="7">
    <location>
        <begin position="108"/>
        <end position="131"/>
    </location>
</feature>
<evidence type="ECO:0000256" key="5">
    <source>
        <dbReference type="ARBA" id="ARBA00023136"/>
    </source>
</evidence>
<dbReference type="PIRSF" id="PIRSF006060">
    <property type="entry name" value="AA_transporter"/>
    <property type="match status" value="1"/>
</dbReference>
<dbReference type="OrthoDB" id="259687at2"/>
<dbReference type="PANTHER" id="PTHR42770:SF7">
    <property type="entry name" value="MEMBRANE PROTEIN"/>
    <property type="match status" value="1"/>
</dbReference>
<reference evidence="8 9" key="1">
    <citation type="submission" date="2018-10" db="EMBL/GenBank/DDBJ databases">
        <title>Genomic Encyclopedia of Type Strains, Phase IV (KMG-IV): sequencing the most valuable type-strain genomes for metagenomic binning, comparative biology and taxonomic classification.</title>
        <authorList>
            <person name="Goeker M."/>
        </authorList>
    </citation>
    <scope>NUCLEOTIDE SEQUENCE [LARGE SCALE GENOMIC DNA]</scope>
    <source>
        <strain evidence="8 9">DSM 25586</strain>
    </source>
</reference>
<evidence type="ECO:0000256" key="1">
    <source>
        <dbReference type="ARBA" id="ARBA00004651"/>
    </source>
</evidence>
<dbReference type="RefSeq" id="WP_120950135.1">
    <property type="nucleotide sequence ID" value="NZ_RBIR01000001.1"/>
</dbReference>
<keyword evidence="2" id="KW-1003">Cell membrane</keyword>
<dbReference type="EMBL" id="RBIR01000001">
    <property type="protein sequence ID" value="RKR30018.1"/>
    <property type="molecule type" value="Genomic_DNA"/>
</dbReference>
<feature type="transmembrane region" description="Helical" evidence="7">
    <location>
        <begin position="38"/>
        <end position="60"/>
    </location>
</feature>
<evidence type="ECO:0000313" key="9">
    <source>
        <dbReference type="Proteomes" id="UP000276055"/>
    </source>
</evidence>
<organism evidence="8 9">
    <name type="scientific">Arthrobacter oryzae</name>
    <dbReference type="NCBI Taxonomy" id="409290"/>
    <lineage>
        <taxon>Bacteria</taxon>
        <taxon>Bacillati</taxon>
        <taxon>Actinomycetota</taxon>
        <taxon>Actinomycetes</taxon>
        <taxon>Micrococcales</taxon>
        <taxon>Micrococcaceae</taxon>
        <taxon>Arthrobacter</taxon>
    </lineage>
</organism>
<sequence length="455" mass="46035">MATRHKGTQSGDRPGRDSAGRPGQPQLQRRLGVVDSTAIGLGSMLGAGVFVVFAPAAALAGPLLTLAVAVAGVIAYCNAVASAQLAARYPASGGTYVYGRRQLGEWPGFVAGWGFVTGKTASCAAMALTFGHYVAPAYATALAVAAVVVLTGVNLLGITRTALLTRILLAVVLATLVFVAVASLLGPHPVGAPAVSPGPANPATVSGGGWGILPAAGLMFFAFAGYARIATLGEEVKDPTRTIPRAILAALAGAFVVYLGLAALLQWHLPPQQLASSTAPLLDAVAVSQLSAGVPFVQAGAAAACLGALLALITGVGRTTLAMARERDLPAPLARVGGTHTVPFVAELAVAAVVIVLLLSTNVMTVVGFSSFGVLIYYSVTNAAAFTLAARPWHAPRWLNVLGFLGCLILAVTLPPASMLVMAAVLAVGVAGRFLVLRLRRADGTSKPAGTSTEN</sequence>
<accession>A0A495FLA3</accession>
<dbReference type="PANTHER" id="PTHR42770">
    <property type="entry name" value="AMINO ACID TRANSPORTER-RELATED"/>
    <property type="match status" value="1"/>
</dbReference>
<evidence type="ECO:0000256" key="6">
    <source>
        <dbReference type="SAM" id="MobiDB-lite"/>
    </source>
</evidence>
<dbReference type="GO" id="GO:0022857">
    <property type="term" value="F:transmembrane transporter activity"/>
    <property type="evidence" value="ECO:0007669"/>
    <property type="project" value="InterPro"/>
</dbReference>